<dbReference type="GO" id="GO:0003677">
    <property type="term" value="F:DNA binding"/>
    <property type="evidence" value="ECO:0007669"/>
    <property type="project" value="UniProtKB-KW"/>
</dbReference>
<dbReference type="PANTHER" id="PTHR30146">
    <property type="entry name" value="LACI-RELATED TRANSCRIPTIONAL REPRESSOR"/>
    <property type="match status" value="1"/>
</dbReference>
<organism evidence="5 6">
    <name type="scientific">Paenibacillus vulneris</name>
    <dbReference type="NCBI Taxonomy" id="1133364"/>
    <lineage>
        <taxon>Bacteria</taxon>
        <taxon>Bacillati</taxon>
        <taxon>Bacillota</taxon>
        <taxon>Bacilli</taxon>
        <taxon>Bacillales</taxon>
        <taxon>Paenibacillaceae</taxon>
        <taxon>Paenibacillus</taxon>
    </lineage>
</organism>
<evidence type="ECO:0000313" key="6">
    <source>
        <dbReference type="Proteomes" id="UP001597180"/>
    </source>
</evidence>
<dbReference type="RefSeq" id="WP_345587895.1">
    <property type="nucleotide sequence ID" value="NZ_BAABJG010000014.1"/>
</dbReference>
<dbReference type="PANTHER" id="PTHR30146:SF109">
    <property type="entry name" value="HTH-TYPE TRANSCRIPTIONAL REGULATOR GALS"/>
    <property type="match status" value="1"/>
</dbReference>
<keyword evidence="1" id="KW-0805">Transcription regulation</keyword>
<dbReference type="InterPro" id="IPR046335">
    <property type="entry name" value="LacI/GalR-like_sensor"/>
</dbReference>
<dbReference type="InterPro" id="IPR000843">
    <property type="entry name" value="HTH_LacI"/>
</dbReference>
<dbReference type="PROSITE" id="PS00356">
    <property type="entry name" value="HTH_LACI_1"/>
    <property type="match status" value="1"/>
</dbReference>
<dbReference type="Proteomes" id="UP001597180">
    <property type="component" value="Unassembled WGS sequence"/>
</dbReference>
<evidence type="ECO:0000259" key="4">
    <source>
        <dbReference type="PROSITE" id="PS50932"/>
    </source>
</evidence>
<dbReference type="SUPFAM" id="SSF53822">
    <property type="entry name" value="Periplasmic binding protein-like I"/>
    <property type="match status" value="1"/>
</dbReference>
<dbReference type="InterPro" id="IPR028082">
    <property type="entry name" value="Peripla_BP_I"/>
</dbReference>
<evidence type="ECO:0000256" key="3">
    <source>
        <dbReference type="ARBA" id="ARBA00023163"/>
    </source>
</evidence>
<dbReference type="EMBL" id="JBHTLU010000036">
    <property type="protein sequence ID" value="MFD1223664.1"/>
    <property type="molecule type" value="Genomic_DNA"/>
</dbReference>
<evidence type="ECO:0000313" key="5">
    <source>
        <dbReference type="EMBL" id="MFD1223664.1"/>
    </source>
</evidence>
<keyword evidence="3" id="KW-0804">Transcription</keyword>
<dbReference type="SUPFAM" id="SSF47413">
    <property type="entry name" value="lambda repressor-like DNA-binding domains"/>
    <property type="match status" value="1"/>
</dbReference>
<dbReference type="PROSITE" id="PS50932">
    <property type="entry name" value="HTH_LACI_2"/>
    <property type="match status" value="1"/>
</dbReference>
<keyword evidence="6" id="KW-1185">Reference proteome</keyword>
<feature type="domain" description="HTH lacI-type" evidence="4">
    <location>
        <begin position="2"/>
        <end position="56"/>
    </location>
</feature>
<name>A0ABW3UTJ9_9BACL</name>
<protein>
    <submittedName>
        <fullName evidence="5">LacI family DNA-binding transcriptional regulator</fullName>
    </submittedName>
</protein>
<dbReference type="SMART" id="SM00354">
    <property type="entry name" value="HTH_LACI"/>
    <property type="match status" value="1"/>
</dbReference>
<proteinExistence type="predicted"/>
<reference evidence="6" key="1">
    <citation type="journal article" date="2019" name="Int. J. Syst. Evol. Microbiol.">
        <title>The Global Catalogue of Microorganisms (GCM) 10K type strain sequencing project: providing services to taxonomists for standard genome sequencing and annotation.</title>
        <authorList>
            <consortium name="The Broad Institute Genomics Platform"/>
            <consortium name="The Broad Institute Genome Sequencing Center for Infectious Disease"/>
            <person name="Wu L."/>
            <person name="Ma J."/>
        </authorList>
    </citation>
    <scope>NUCLEOTIDE SEQUENCE [LARGE SCALE GENOMIC DNA]</scope>
    <source>
        <strain evidence="6">CCUG 53270</strain>
    </source>
</reference>
<dbReference type="CDD" id="cd01392">
    <property type="entry name" value="HTH_LacI"/>
    <property type="match status" value="1"/>
</dbReference>
<dbReference type="Gene3D" id="1.10.260.40">
    <property type="entry name" value="lambda repressor-like DNA-binding domains"/>
    <property type="match status" value="1"/>
</dbReference>
<dbReference type="Gene3D" id="3.40.50.2300">
    <property type="match status" value="2"/>
</dbReference>
<gene>
    <name evidence="5" type="ORF">ACFQ4B_26435</name>
</gene>
<evidence type="ECO:0000256" key="2">
    <source>
        <dbReference type="ARBA" id="ARBA00023125"/>
    </source>
</evidence>
<comment type="caution">
    <text evidence="5">The sequence shown here is derived from an EMBL/GenBank/DDBJ whole genome shotgun (WGS) entry which is preliminary data.</text>
</comment>
<dbReference type="Pfam" id="PF00356">
    <property type="entry name" value="LacI"/>
    <property type="match status" value="1"/>
</dbReference>
<keyword evidence="2 5" id="KW-0238">DNA-binding</keyword>
<evidence type="ECO:0000256" key="1">
    <source>
        <dbReference type="ARBA" id="ARBA00023015"/>
    </source>
</evidence>
<dbReference type="InterPro" id="IPR010982">
    <property type="entry name" value="Lambda_DNA-bd_dom_sf"/>
</dbReference>
<accession>A0ABW3UTJ9</accession>
<sequence>MANLQDIATKAGVSKVTVSKVINNYESVAPATREKVHKALRELNLQASDLKRSKDSSMMIGMLMPLGDMTGNRFSMGILAGAEEKALEKDYFIVIGNTVSMEREAKVVAKMLQRDVDGLILLSVNAELDGKHLDDLIQNKVPVVLVDQRLKDFPAHVVRGDNFAAAIKLIDHLVELGHQRIACITLNPARSTHADRVKGYRTGLMNAGLKESKEYYKIVGNGVTSYEATRSLLVLENRPTALFVAQPSMLMNVLRAVQEYGLRVPEDISIVGFDDQYAVLPEEYRSFFTSINQSARLIGSIAIEILCQQMNDASLEYQEIILPGALTVRKSTASAPAI</sequence>
<dbReference type="Pfam" id="PF13377">
    <property type="entry name" value="Peripla_BP_3"/>
    <property type="match status" value="1"/>
</dbReference>
<dbReference type="CDD" id="cd06267">
    <property type="entry name" value="PBP1_LacI_sugar_binding-like"/>
    <property type="match status" value="1"/>
</dbReference>